<evidence type="ECO:0000256" key="7">
    <source>
        <dbReference type="ARBA" id="ARBA00022801"/>
    </source>
</evidence>
<dbReference type="GO" id="GO:0004518">
    <property type="term" value="F:nuclease activity"/>
    <property type="evidence" value="ECO:0007669"/>
    <property type="project" value="UniProtKB-KW"/>
</dbReference>
<feature type="compositionally biased region" description="Basic and acidic residues" evidence="11">
    <location>
        <begin position="399"/>
        <end position="412"/>
    </location>
</feature>
<accession>A0A8H4QEP6</accession>
<dbReference type="EMBL" id="JAACJL010000062">
    <property type="protein sequence ID" value="KAF4609423.1"/>
    <property type="molecule type" value="Genomic_DNA"/>
</dbReference>
<keyword evidence="9" id="KW-0234">DNA repair</keyword>
<proteinExistence type="predicted"/>
<keyword evidence="7" id="KW-0378">Hydrolase</keyword>
<feature type="compositionally biased region" description="Basic residues" evidence="11">
    <location>
        <begin position="465"/>
        <end position="482"/>
    </location>
</feature>
<dbReference type="GO" id="GO:0046872">
    <property type="term" value="F:metal ion binding"/>
    <property type="evidence" value="ECO:0007669"/>
    <property type="project" value="UniProtKB-KW"/>
</dbReference>
<dbReference type="SUPFAM" id="SSF56219">
    <property type="entry name" value="DNase I-like"/>
    <property type="match status" value="1"/>
</dbReference>
<dbReference type="GO" id="GO:0005737">
    <property type="term" value="C:cytoplasm"/>
    <property type="evidence" value="ECO:0007669"/>
    <property type="project" value="TreeGrafter"/>
</dbReference>
<evidence type="ECO:0000256" key="10">
    <source>
        <dbReference type="ARBA" id="ARBA00023242"/>
    </source>
</evidence>
<dbReference type="GO" id="GO:0006302">
    <property type="term" value="P:double-strand break repair"/>
    <property type="evidence" value="ECO:0007669"/>
    <property type="project" value="TreeGrafter"/>
</dbReference>
<evidence type="ECO:0000256" key="11">
    <source>
        <dbReference type="SAM" id="MobiDB-lite"/>
    </source>
</evidence>
<feature type="domain" description="Endonuclease/exonuclease/phosphatase" evidence="12">
    <location>
        <begin position="55"/>
        <end position="287"/>
    </location>
</feature>
<evidence type="ECO:0000256" key="8">
    <source>
        <dbReference type="ARBA" id="ARBA00022842"/>
    </source>
</evidence>
<evidence type="ECO:0000256" key="3">
    <source>
        <dbReference type="ARBA" id="ARBA00004322"/>
    </source>
</evidence>
<keyword evidence="5" id="KW-0479">Metal-binding</keyword>
<sequence>MFSPKKYSRDLSAFDPATRRWKTLPLCQHTASVPRPSPPRPANRHTVGEQLSITSWNINASPSRRIERSQRILDHTLGPKSSDIIFLQEVASDVRHYVLDDPRVRSRFLTSDAQNDTDFKGVPFATMTLLSKDRFASPLLAEKKDRSDGKGEGEGEGKSKMMLHSTFRMTLPSRYGRDALCVNFYDPATPGNVLRLLNVHLDSLDSSFRRTYEVYLLNRLLRESGCSGGVIAGDFNAIEPEDLTLVEKHGLVDAWVKLYGCTTGDEGATWGVGVELEDGLKPSRLDKVVMLGLEPVDIEVLQPGYINAEVVDDGAENDHDHDDDQEQEYGDADTDATLASSSNEDQDLDGGKGGKSEGTRRKASRQKLAAAAAAATATAAGDSPPTKLISKGGILSRSVGEEKKHQQNEDAVRSLATPEPSVYASEGLGSGSGRSKLGQSILEDTNLSDFGSSLADSFASVPPPLRRRRRRRRRVAARKRGHSSSSSSRCI</sequence>
<evidence type="ECO:0000256" key="1">
    <source>
        <dbReference type="ARBA" id="ARBA00001936"/>
    </source>
</evidence>
<comment type="subcellular location">
    <subcellularLocation>
        <location evidence="3">Nucleus</location>
        <location evidence="3">PML body</location>
    </subcellularLocation>
</comment>
<comment type="cofactor">
    <cofactor evidence="2">
        <name>Mg(2+)</name>
        <dbReference type="ChEBI" id="CHEBI:18420"/>
    </cofactor>
</comment>
<dbReference type="PANTHER" id="PTHR15822:SF4">
    <property type="entry name" value="TYROSYL-DNA PHOSPHODIESTERASE 2"/>
    <property type="match status" value="1"/>
</dbReference>
<dbReference type="GO" id="GO:0003697">
    <property type="term" value="F:single-stranded DNA binding"/>
    <property type="evidence" value="ECO:0007669"/>
    <property type="project" value="TreeGrafter"/>
</dbReference>
<keyword evidence="10" id="KW-0539">Nucleus</keyword>
<comment type="cofactor">
    <cofactor evidence="1">
        <name>Mn(2+)</name>
        <dbReference type="ChEBI" id="CHEBI:29035"/>
    </cofactor>
</comment>
<feature type="region of interest" description="Disordered" evidence="11">
    <location>
        <begin position="336"/>
        <end position="369"/>
    </location>
</feature>
<evidence type="ECO:0000313" key="14">
    <source>
        <dbReference type="Proteomes" id="UP000521872"/>
    </source>
</evidence>
<dbReference type="InterPro" id="IPR051547">
    <property type="entry name" value="TDP2-like"/>
</dbReference>
<evidence type="ECO:0000256" key="2">
    <source>
        <dbReference type="ARBA" id="ARBA00001946"/>
    </source>
</evidence>
<evidence type="ECO:0000256" key="5">
    <source>
        <dbReference type="ARBA" id="ARBA00022723"/>
    </source>
</evidence>
<dbReference type="PANTHER" id="PTHR15822">
    <property type="entry name" value="TRAF AND TNF RECEPTOR-ASSOCIATED PROTEIN"/>
    <property type="match status" value="1"/>
</dbReference>
<keyword evidence="14" id="KW-1185">Reference proteome</keyword>
<evidence type="ECO:0000256" key="6">
    <source>
        <dbReference type="ARBA" id="ARBA00022763"/>
    </source>
</evidence>
<name>A0A8H4QEP6_9AGAR</name>
<keyword evidence="6" id="KW-0227">DNA damage</keyword>
<organism evidence="13 14">
    <name type="scientific">Agrocybe pediades</name>
    <dbReference type="NCBI Taxonomy" id="84607"/>
    <lineage>
        <taxon>Eukaryota</taxon>
        <taxon>Fungi</taxon>
        <taxon>Dikarya</taxon>
        <taxon>Basidiomycota</taxon>
        <taxon>Agaricomycotina</taxon>
        <taxon>Agaricomycetes</taxon>
        <taxon>Agaricomycetidae</taxon>
        <taxon>Agaricales</taxon>
        <taxon>Agaricineae</taxon>
        <taxon>Strophariaceae</taxon>
        <taxon>Agrocybe</taxon>
    </lineage>
</organism>
<feature type="compositionally biased region" description="Polar residues" evidence="11">
    <location>
        <begin position="442"/>
        <end position="455"/>
    </location>
</feature>
<evidence type="ECO:0000259" key="12">
    <source>
        <dbReference type="Pfam" id="PF03372"/>
    </source>
</evidence>
<dbReference type="InterPro" id="IPR005135">
    <property type="entry name" value="Endo/exonuclease/phosphatase"/>
</dbReference>
<evidence type="ECO:0000256" key="9">
    <source>
        <dbReference type="ARBA" id="ARBA00023204"/>
    </source>
</evidence>
<feature type="compositionally biased region" description="Basic and acidic residues" evidence="11">
    <location>
        <begin position="349"/>
        <end position="360"/>
    </location>
</feature>
<evidence type="ECO:0000313" key="13">
    <source>
        <dbReference type="EMBL" id="KAF4609423.1"/>
    </source>
</evidence>
<gene>
    <name evidence="13" type="ORF">D9613_012925</name>
</gene>
<comment type="caution">
    <text evidence="13">The sequence shown here is derived from an EMBL/GenBank/DDBJ whole genome shotgun (WGS) entry which is preliminary data.</text>
</comment>
<dbReference type="Pfam" id="PF03372">
    <property type="entry name" value="Exo_endo_phos"/>
    <property type="match status" value="1"/>
</dbReference>
<keyword evidence="8" id="KW-0460">Magnesium</keyword>
<reference evidence="13 14" key="1">
    <citation type="submission" date="2019-12" db="EMBL/GenBank/DDBJ databases">
        <authorList>
            <person name="Floudas D."/>
            <person name="Bentzer J."/>
            <person name="Ahren D."/>
            <person name="Johansson T."/>
            <person name="Persson P."/>
            <person name="Tunlid A."/>
        </authorList>
    </citation>
    <scope>NUCLEOTIDE SEQUENCE [LARGE SCALE GENOMIC DNA]</scope>
    <source>
        <strain evidence="13 14">CBS 102.39</strain>
    </source>
</reference>
<dbReference type="Gene3D" id="3.60.10.10">
    <property type="entry name" value="Endonuclease/exonuclease/phosphatase"/>
    <property type="match status" value="1"/>
</dbReference>
<dbReference type="InterPro" id="IPR036691">
    <property type="entry name" value="Endo/exonu/phosph_ase_sf"/>
</dbReference>
<keyword evidence="4" id="KW-0540">Nuclease</keyword>
<dbReference type="GO" id="GO:0070260">
    <property type="term" value="F:5'-tyrosyl-DNA phosphodiesterase activity"/>
    <property type="evidence" value="ECO:0007669"/>
    <property type="project" value="TreeGrafter"/>
</dbReference>
<protein>
    <recommendedName>
        <fullName evidence="12">Endonuclease/exonuclease/phosphatase domain-containing protein</fullName>
    </recommendedName>
</protein>
<dbReference type="Proteomes" id="UP000521872">
    <property type="component" value="Unassembled WGS sequence"/>
</dbReference>
<feature type="region of interest" description="Disordered" evidence="11">
    <location>
        <begin position="398"/>
        <end position="491"/>
    </location>
</feature>
<dbReference type="AlphaFoldDB" id="A0A8H4QEP6"/>
<evidence type="ECO:0000256" key="4">
    <source>
        <dbReference type="ARBA" id="ARBA00022722"/>
    </source>
</evidence>